<evidence type="ECO:0000313" key="4">
    <source>
        <dbReference type="Proteomes" id="UP001054889"/>
    </source>
</evidence>
<dbReference type="AlphaFoldDB" id="A0AAV5BXL5"/>
<keyword evidence="2" id="KW-0472">Membrane</keyword>
<feature type="transmembrane region" description="Helical" evidence="2">
    <location>
        <begin position="79"/>
        <end position="101"/>
    </location>
</feature>
<comment type="caution">
    <text evidence="3">The sequence shown here is derived from an EMBL/GenBank/DDBJ whole genome shotgun (WGS) entry which is preliminary data.</text>
</comment>
<name>A0AAV5BXL5_ELECO</name>
<keyword evidence="4" id="KW-1185">Reference proteome</keyword>
<reference evidence="3" key="1">
    <citation type="journal article" date="2018" name="DNA Res.">
        <title>Multiple hybrid de novo genome assembly of finger millet, an orphan allotetraploid crop.</title>
        <authorList>
            <person name="Hatakeyama M."/>
            <person name="Aluri S."/>
            <person name="Balachadran M.T."/>
            <person name="Sivarajan S.R."/>
            <person name="Patrignani A."/>
            <person name="Gruter S."/>
            <person name="Poveda L."/>
            <person name="Shimizu-Inatsugi R."/>
            <person name="Baeten J."/>
            <person name="Francoijs K.J."/>
            <person name="Nataraja K.N."/>
            <person name="Reddy Y.A.N."/>
            <person name="Phadnis S."/>
            <person name="Ravikumar R.L."/>
            <person name="Schlapbach R."/>
            <person name="Sreeman S.M."/>
            <person name="Shimizu K.K."/>
        </authorList>
    </citation>
    <scope>NUCLEOTIDE SEQUENCE</scope>
</reference>
<protein>
    <submittedName>
        <fullName evidence="3">Uncharacterized protein</fullName>
    </submittedName>
</protein>
<feature type="region of interest" description="Disordered" evidence="1">
    <location>
        <begin position="107"/>
        <end position="139"/>
    </location>
</feature>
<sequence>MDQQQQQQQVPSGKVIREQAAQARSREFGELMSTGHHYGTTTQAPTRDQVADISNHRTCSQRYWPIRESRGTLQPDNRLLPLLLLPLPVLLPVLLLVPIPIPISLPSPSSSHFPSPSPSSSSSSSSCSCSCSSSSSDSS</sequence>
<keyword evidence="2" id="KW-1133">Transmembrane helix</keyword>
<gene>
    <name evidence="3" type="primary">ga07087</name>
    <name evidence="3" type="ORF">PR202_ga07087</name>
</gene>
<reference evidence="3" key="2">
    <citation type="submission" date="2021-12" db="EMBL/GenBank/DDBJ databases">
        <title>Resequencing data analysis of finger millet.</title>
        <authorList>
            <person name="Hatakeyama M."/>
            <person name="Aluri S."/>
            <person name="Balachadran M.T."/>
            <person name="Sivarajan S.R."/>
            <person name="Poveda L."/>
            <person name="Shimizu-Inatsugi R."/>
            <person name="Schlapbach R."/>
            <person name="Sreeman S.M."/>
            <person name="Shimizu K.K."/>
        </authorList>
    </citation>
    <scope>NUCLEOTIDE SEQUENCE</scope>
</reference>
<accession>A0AAV5BXL5</accession>
<keyword evidence="2" id="KW-0812">Transmembrane</keyword>
<dbReference type="Proteomes" id="UP001054889">
    <property type="component" value="Unassembled WGS sequence"/>
</dbReference>
<organism evidence="3 4">
    <name type="scientific">Eleusine coracana subsp. coracana</name>
    <dbReference type="NCBI Taxonomy" id="191504"/>
    <lineage>
        <taxon>Eukaryota</taxon>
        <taxon>Viridiplantae</taxon>
        <taxon>Streptophyta</taxon>
        <taxon>Embryophyta</taxon>
        <taxon>Tracheophyta</taxon>
        <taxon>Spermatophyta</taxon>
        <taxon>Magnoliopsida</taxon>
        <taxon>Liliopsida</taxon>
        <taxon>Poales</taxon>
        <taxon>Poaceae</taxon>
        <taxon>PACMAD clade</taxon>
        <taxon>Chloridoideae</taxon>
        <taxon>Cynodonteae</taxon>
        <taxon>Eleusininae</taxon>
        <taxon>Eleusine</taxon>
    </lineage>
</organism>
<evidence type="ECO:0000313" key="3">
    <source>
        <dbReference type="EMBL" id="GJM90776.1"/>
    </source>
</evidence>
<dbReference type="EMBL" id="BQKI01000003">
    <property type="protein sequence ID" value="GJM90776.1"/>
    <property type="molecule type" value="Genomic_DNA"/>
</dbReference>
<evidence type="ECO:0000256" key="1">
    <source>
        <dbReference type="SAM" id="MobiDB-lite"/>
    </source>
</evidence>
<feature type="region of interest" description="Disordered" evidence="1">
    <location>
        <begin position="1"/>
        <end position="54"/>
    </location>
</feature>
<evidence type="ECO:0000256" key="2">
    <source>
        <dbReference type="SAM" id="Phobius"/>
    </source>
</evidence>
<proteinExistence type="predicted"/>